<evidence type="ECO:0000313" key="1">
    <source>
        <dbReference type="EMBL" id="TDS85823.1"/>
    </source>
</evidence>
<reference evidence="1 2" key="1">
    <citation type="submission" date="2019-03" db="EMBL/GenBank/DDBJ databases">
        <title>Genomic Encyclopedia of Type Strains, Phase III (KMG-III): the genomes of soil and plant-associated and newly described type strains.</title>
        <authorList>
            <person name="Whitman W."/>
        </authorList>
    </citation>
    <scope>NUCLEOTIDE SEQUENCE [LARGE SCALE GENOMIC DNA]</scope>
    <source>
        <strain evidence="1 2">DSM 27373</strain>
    </source>
</reference>
<proteinExistence type="predicted"/>
<protein>
    <submittedName>
        <fullName evidence="1">Uncharacterized protein</fullName>
    </submittedName>
</protein>
<dbReference type="EMBL" id="SOAN01000005">
    <property type="protein sequence ID" value="TDS85823.1"/>
    <property type="molecule type" value="Genomic_DNA"/>
</dbReference>
<organism evidence="1 2">
    <name type="scientific">Nesterenkonia aurantiaca</name>
    <dbReference type="NCBI Taxonomy" id="1436010"/>
    <lineage>
        <taxon>Bacteria</taxon>
        <taxon>Bacillati</taxon>
        <taxon>Actinomycetota</taxon>
        <taxon>Actinomycetes</taxon>
        <taxon>Micrococcales</taxon>
        <taxon>Micrococcaceae</taxon>
        <taxon>Nesterenkonia</taxon>
    </lineage>
</organism>
<dbReference type="AlphaFoldDB" id="A0A4R7G376"/>
<comment type="caution">
    <text evidence="1">The sequence shown here is derived from an EMBL/GenBank/DDBJ whole genome shotgun (WGS) entry which is preliminary data.</text>
</comment>
<name>A0A4R7G376_9MICC</name>
<accession>A0A4R7G376</accession>
<dbReference type="Proteomes" id="UP000294506">
    <property type="component" value="Unassembled WGS sequence"/>
</dbReference>
<sequence length="38" mass="4092">MAVRYSSATEAMHERLFEGITLVLGASGRTRIPAGRDA</sequence>
<evidence type="ECO:0000313" key="2">
    <source>
        <dbReference type="Proteomes" id="UP000294506"/>
    </source>
</evidence>
<keyword evidence="2" id="KW-1185">Reference proteome</keyword>
<gene>
    <name evidence="1" type="ORF">EV640_105172</name>
</gene>